<keyword evidence="6 8" id="KW-0675">Receptor</keyword>
<keyword evidence="5 6" id="KW-0472">Membrane</keyword>
<evidence type="ECO:0000256" key="7">
    <source>
        <dbReference type="SAM" id="MobiDB-lite"/>
    </source>
</evidence>
<feature type="transmembrane region" description="Helical" evidence="6">
    <location>
        <begin position="190"/>
        <end position="208"/>
    </location>
</feature>
<sequence>MATYPSDFPAPAAAAGVRGAGSGPRDRGGGGAGGGRAERAGAEAAAPGVEDDVSYRCLRPVWLAMQAVGFYPMHRLCRGRRPREPSPWLALAALQYAAVAAGMVLAIAAVGERARAQGQGRDFDGVVIDYLVYMQCALPLAALPLYAAQRGATARYLRGWAELQAGFAREFGRPMSSCRGFEDARAAREVVAVVAVFSLLAAGAHLLLHPSVVVLALAHSTALAALLTGALHLHGRLLRAAARALADQLALVSAAGSAGLYPRVPAGHIELRRALPRAEAVDHVRLLVLRQVALAGALGEAVTLPLGLTMLLHFILATLTLYAVLGQLSYTDATRLPALGAGAVLSTGLLFLACDTGHRVSAAVKQLAVEELLVFHKRTTVIGQDLRKMVETFISSVQEVPSDVTLSGITSINRGLFTSVSMTVALEHVLKIRYGVDADVFQMLSTMVTYLVVIVQFRISLEQAEDGARGAGNGTAAVFSSTPLLANDSTVALTSASWAESSTLPAVYPATAGSNGTDVQRVIREIT</sequence>
<gene>
    <name evidence="8" type="ORF">KUF71_013587</name>
</gene>
<evidence type="ECO:0000313" key="9">
    <source>
        <dbReference type="Proteomes" id="UP001219518"/>
    </source>
</evidence>
<evidence type="ECO:0000256" key="6">
    <source>
        <dbReference type="RuleBase" id="RU363108"/>
    </source>
</evidence>
<dbReference type="GO" id="GO:0050909">
    <property type="term" value="P:sensory perception of taste"/>
    <property type="evidence" value="ECO:0007669"/>
    <property type="project" value="InterPro"/>
</dbReference>
<keyword evidence="6" id="KW-0807">Transducer</keyword>
<feature type="transmembrane region" description="Helical" evidence="6">
    <location>
        <begin position="88"/>
        <end position="110"/>
    </location>
</feature>
<evidence type="ECO:0000256" key="3">
    <source>
        <dbReference type="ARBA" id="ARBA00022692"/>
    </source>
</evidence>
<feature type="region of interest" description="Disordered" evidence="7">
    <location>
        <begin position="1"/>
        <end position="45"/>
    </location>
</feature>
<evidence type="ECO:0000256" key="2">
    <source>
        <dbReference type="ARBA" id="ARBA00022475"/>
    </source>
</evidence>
<organism evidence="8 9">
    <name type="scientific">Frankliniella fusca</name>
    <dbReference type="NCBI Taxonomy" id="407009"/>
    <lineage>
        <taxon>Eukaryota</taxon>
        <taxon>Metazoa</taxon>
        <taxon>Ecdysozoa</taxon>
        <taxon>Arthropoda</taxon>
        <taxon>Hexapoda</taxon>
        <taxon>Insecta</taxon>
        <taxon>Pterygota</taxon>
        <taxon>Neoptera</taxon>
        <taxon>Paraneoptera</taxon>
        <taxon>Thysanoptera</taxon>
        <taxon>Terebrantia</taxon>
        <taxon>Thripoidea</taxon>
        <taxon>Thripidae</taxon>
        <taxon>Frankliniella</taxon>
    </lineage>
</organism>
<comment type="caution">
    <text evidence="6">Lacks conserved residue(s) required for the propagation of feature annotation.</text>
</comment>
<dbReference type="InterPro" id="IPR013604">
    <property type="entry name" value="7TM_chemorcpt"/>
</dbReference>
<keyword evidence="9" id="KW-1185">Reference proteome</keyword>
<dbReference type="AlphaFoldDB" id="A0AAE1HRF8"/>
<feature type="transmembrane region" description="Helical" evidence="6">
    <location>
        <begin position="214"/>
        <end position="233"/>
    </location>
</feature>
<comment type="function">
    <text evidence="6">Gustatory receptor which mediates acceptance or avoidance behavior, depending on its substrates.</text>
</comment>
<comment type="similarity">
    <text evidence="6">Belongs to the insect chemoreceptor superfamily. Gustatory receptor (GR) family.</text>
</comment>
<dbReference type="GO" id="GO:0005886">
    <property type="term" value="C:plasma membrane"/>
    <property type="evidence" value="ECO:0007669"/>
    <property type="project" value="UniProtKB-SubCell"/>
</dbReference>
<feature type="transmembrane region" description="Helical" evidence="6">
    <location>
        <begin position="336"/>
        <end position="354"/>
    </location>
</feature>
<protein>
    <recommendedName>
        <fullName evidence="6">Gustatory receptor</fullName>
    </recommendedName>
</protein>
<dbReference type="EMBL" id="JAHWGI010001227">
    <property type="protein sequence ID" value="KAK3925380.1"/>
    <property type="molecule type" value="Genomic_DNA"/>
</dbReference>
<evidence type="ECO:0000313" key="8">
    <source>
        <dbReference type="EMBL" id="KAK3925380.1"/>
    </source>
</evidence>
<feature type="transmembrane region" description="Helical" evidence="6">
    <location>
        <begin position="292"/>
        <end position="316"/>
    </location>
</feature>
<evidence type="ECO:0000256" key="1">
    <source>
        <dbReference type="ARBA" id="ARBA00004651"/>
    </source>
</evidence>
<proteinExistence type="inferred from homology"/>
<evidence type="ECO:0000256" key="5">
    <source>
        <dbReference type="ARBA" id="ARBA00023136"/>
    </source>
</evidence>
<keyword evidence="2 6" id="KW-1003">Cell membrane</keyword>
<dbReference type="GO" id="GO:0007165">
    <property type="term" value="P:signal transduction"/>
    <property type="evidence" value="ECO:0007669"/>
    <property type="project" value="UniProtKB-KW"/>
</dbReference>
<keyword evidence="4 6" id="KW-1133">Transmembrane helix</keyword>
<dbReference type="Proteomes" id="UP001219518">
    <property type="component" value="Unassembled WGS sequence"/>
</dbReference>
<name>A0AAE1HRF8_9NEOP</name>
<comment type="caution">
    <text evidence="8">The sequence shown here is derived from an EMBL/GenBank/DDBJ whole genome shotgun (WGS) entry which is preliminary data.</text>
</comment>
<reference evidence="8" key="1">
    <citation type="submission" date="2021-07" db="EMBL/GenBank/DDBJ databases">
        <authorList>
            <person name="Catto M.A."/>
            <person name="Jacobson A."/>
            <person name="Kennedy G."/>
            <person name="Labadie P."/>
            <person name="Hunt B.G."/>
            <person name="Srinivasan R."/>
        </authorList>
    </citation>
    <scope>NUCLEOTIDE SEQUENCE</scope>
    <source>
        <strain evidence="8">PL_HMW_Pooled</strain>
        <tissue evidence="8">Head</tissue>
    </source>
</reference>
<comment type="subcellular location">
    <subcellularLocation>
        <location evidence="1 6">Cell membrane</location>
        <topology evidence="1 6">Multi-pass membrane protein</topology>
    </subcellularLocation>
</comment>
<dbReference type="Pfam" id="PF08395">
    <property type="entry name" value="7tm_7"/>
    <property type="match status" value="1"/>
</dbReference>
<reference evidence="8" key="2">
    <citation type="journal article" date="2023" name="BMC Genomics">
        <title>Pest status, molecular evolution, and epigenetic factors derived from the genome assembly of Frankliniella fusca, a thysanopteran phytovirus vector.</title>
        <authorList>
            <person name="Catto M.A."/>
            <person name="Labadie P.E."/>
            <person name="Jacobson A.L."/>
            <person name="Kennedy G.G."/>
            <person name="Srinivasan R."/>
            <person name="Hunt B.G."/>
        </authorList>
    </citation>
    <scope>NUCLEOTIDE SEQUENCE</scope>
    <source>
        <strain evidence="8">PL_HMW_Pooled</strain>
    </source>
</reference>
<accession>A0AAE1HRF8</accession>
<evidence type="ECO:0000256" key="4">
    <source>
        <dbReference type="ARBA" id="ARBA00022989"/>
    </source>
</evidence>
<keyword evidence="3 6" id="KW-0812">Transmembrane</keyword>
<feature type="transmembrane region" description="Helical" evidence="6">
    <location>
        <begin position="130"/>
        <end position="148"/>
    </location>
</feature>